<feature type="binding site" evidence="9">
    <location>
        <position position="213"/>
    </location>
    <ligand>
        <name>cob(II)alamin</name>
        <dbReference type="ChEBI" id="CHEBI:16304"/>
    </ligand>
</feature>
<feature type="binding site" evidence="9">
    <location>
        <position position="245"/>
    </location>
    <ligand>
        <name>[4Fe-4S] cluster</name>
        <dbReference type="ChEBI" id="CHEBI:49883"/>
        <label>1</label>
    </ligand>
</feature>
<dbReference type="GO" id="GO:0052693">
    <property type="term" value="F:epoxyqueuosine reductase activity"/>
    <property type="evidence" value="ECO:0007669"/>
    <property type="project" value="UniProtKB-UniRule"/>
</dbReference>
<dbReference type="InterPro" id="IPR017900">
    <property type="entry name" value="4Fe4S_Fe_S_CS"/>
</dbReference>
<feature type="binding site" evidence="9">
    <location>
        <position position="211"/>
    </location>
    <ligand>
        <name>[4Fe-4S] cluster</name>
        <dbReference type="ChEBI" id="CHEBI:49883"/>
        <label>2</label>
    </ligand>
</feature>
<comment type="caution">
    <text evidence="9">Lacks conserved residue(s) required for the propagation of feature annotation.</text>
</comment>
<dbReference type="InterPro" id="IPR013542">
    <property type="entry name" value="QueG_DUF1730"/>
</dbReference>
<dbReference type="InterPro" id="IPR017896">
    <property type="entry name" value="4Fe4S_Fe-S-bd"/>
</dbReference>
<dbReference type="InterPro" id="IPR004453">
    <property type="entry name" value="QueG"/>
</dbReference>
<keyword evidence="4 9" id="KW-0479">Metal-binding</keyword>
<comment type="catalytic activity">
    <reaction evidence="9">
        <text>epoxyqueuosine(34) in tRNA + AH2 = queuosine(34) in tRNA + A + H2O</text>
        <dbReference type="Rhea" id="RHEA:32159"/>
        <dbReference type="Rhea" id="RHEA-COMP:18571"/>
        <dbReference type="Rhea" id="RHEA-COMP:18582"/>
        <dbReference type="ChEBI" id="CHEBI:13193"/>
        <dbReference type="ChEBI" id="CHEBI:15377"/>
        <dbReference type="ChEBI" id="CHEBI:17499"/>
        <dbReference type="ChEBI" id="CHEBI:194431"/>
        <dbReference type="ChEBI" id="CHEBI:194443"/>
        <dbReference type="EC" id="1.17.99.6"/>
    </reaction>
</comment>
<dbReference type="AlphaFoldDB" id="A0A1I2KH89"/>
<sequence length="308" mass="35433">MTRTKSEKIKAKALELGFLSCGISEADFLSDEKDALQKWLQQGMHGEMSYMERNQEMRLDPRLIFEGARSVISVLLNYYPKKEQQDAEAPVLSKYAYGKDYHFVLKEKLNLLLKYIQEEIAPCNGRPFVDSAPVLDKAWAAKAGLGWIGKHSNLISVEHGSFFFIGELIVDLPLEPDQKTVRDHCGTCTRCIDACPTQAIVAPGVVDARRCISYQTIELRGELDDKLKDQFKNRVFGCDICQDVCPWNLKSEPHQEPDFEPHPQLLELTRKEWMEMDHALFNELFRKSAVKRTKYDGLKRNLRFLDDQ</sequence>
<dbReference type="GO" id="GO:0005737">
    <property type="term" value="C:cytoplasm"/>
    <property type="evidence" value="ECO:0007669"/>
    <property type="project" value="UniProtKB-SubCell"/>
</dbReference>
<feature type="domain" description="4Fe-4S ferredoxin-type" evidence="10">
    <location>
        <begin position="176"/>
        <end position="205"/>
    </location>
</feature>
<accession>A0A1I2KH89</accession>
<proteinExistence type="inferred from homology"/>
<comment type="cofactor">
    <cofactor evidence="9">
        <name>cob(II)alamin</name>
        <dbReference type="ChEBI" id="CHEBI:16304"/>
    </cofactor>
</comment>
<dbReference type="GO" id="GO:0051539">
    <property type="term" value="F:4 iron, 4 sulfur cluster binding"/>
    <property type="evidence" value="ECO:0007669"/>
    <property type="project" value="UniProtKB-KW"/>
</dbReference>
<dbReference type="GO" id="GO:0046872">
    <property type="term" value="F:metal ion binding"/>
    <property type="evidence" value="ECO:0007669"/>
    <property type="project" value="UniProtKB-KW"/>
</dbReference>
<dbReference type="Pfam" id="PF08331">
    <property type="entry name" value="QueG_DUF1730"/>
    <property type="match status" value="1"/>
</dbReference>
<comment type="similarity">
    <text evidence="9">Belongs to the QueG family.</text>
</comment>
<evidence type="ECO:0000256" key="3">
    <source>
        <dbReference type="ARBA" id="ARBA00022694"/>
    </source>
</evidence>
<keyword evidence="1 9" id="KW-0004">4Fe-4S</keyword>
<evidence type="ECO:0000256" key="4">
    <source>
        <dbReference type="ARBA" id="ARBA00022723"/>
    </source>
</evidence>
<keyword evidence="7 9" id="KW-0408">Iron</keyword>
<keyword evidence="8 9" id="KW-0411">Iron-sulfur</keyword>
<dbReference type="GO" id="GO:0008616">
    <property type="term" value="P:tRNA queuosine(34) biosynthetic process"/>
    <property type="evidence" value="ECO:0007669"/>
    <property type="project" value="UniProtKB-UniRule"/>
</dbReference>
<dbReference type="STRING" id="655355.SAMN05216283_11244"/>
<dbReference type="HAMAP" id="MF_00916">
    <property type="entry name" value="QueG"/>
    <property type="match status" value="1"/>
</dbReference>
<keyword evidence="5 9" id="KW-0671">Queuosine biosynthesis</keyword>
<dbReference type="PROSITE" id="PS00198">
    <property type="entry name" value="4FE4S_FER_1"/>
    <property type="match status" value="1"/>
</dbReference>
<dbReference type="NCBIfam" id="TIGR00276">
    <property type="entry name" value="tRNA epoxyqueuosine(34) reductase QueG"/>
    <property type="match status" value="1"/>
</dbReference>
<evidence type="ECO:0000313" key="12">
    <source>
        <dbReference type="Proteomes" id="UP000198964"/>
    </source>
</evidence>
<feature type="binding site" evidence="9">
    <location>
        <position position="195"/>
    </location>
    <ligand>
        <name>[4Fe-4S] cluster</name>
        <dbReference type="ChEBI" id="CHEBI:49883"/>
        <label>2</label>
    </ligand>
</feature>
<dbReference type="RefSeq" id="WP_093921187.1">
    <property type="nucleotide sequence ID" value="NZ_FONW01000012.1"/>
</dbReference>
<feature type="binding site" evidence="9">
    <location>
        <position position="241"/>
    </location>
    <ligand>
        <name>[4Fe-4S] cluster</name>
        <dbReference type="ChEBI" id="CHEBI:49883"/>
        <label>2</label>
    </ligand>
</feature>
<feature type="binding site" evidence="9">
    <location>
        <position position="165"/>
    </location>
    <ligand>
        <name>cob(II)alamin</name>
        <dbReference type="ChEBI" id="CHEBI:16304"/>
    </ligand>
</feature>
<evidence type="ECO:0000256" key="7">
    <source>
        <dbReference type="ARBA" id="ARBA00023004"/>
    </source>
</evidence>
<comment type="function">
    <text evidence="9">Catalyzes the conversion of epoxyqueuosine (oQ) to queuosine (Q), which is a hypermodified base found in the wobble positions of tRNA(Asp), tRNA(Asn), tRNA(His) and tRNA(Tyr).</text>
</comment>
<evidence type="ECO:0000313" key="11">
    <source>
        <dbReference type="EMBL" id="SFF66375.1"/>
    </source>
</evidence>
<dbReference type="SUPFAM" id="SSF46548">
    <property type="entry name" value="alpha-helical ferredoxin"/>
    <property type="match status" value="1"/>
</dbReference>
<feature type="binding site" evidence="9">
    <location>
        <position position="130"/>
    </location>
    <ligand>
        <name>cob(II)alamin</name>
        <dbReference type="ChEBI" id="CHEBI:16304"/>
    </ligand>
</feature>
<evidence type="ECO:0000256" key="8">
    <source>
        <dbReference type="ARBA" id="ARBA00023014"/>
    </source>
</evidence>
<feature type="binding site" evidence="9">
    <location>
        <position position="154"/>
    </location>
    <ligand>
        <name>cob(II)alamin</name>
        <dbReference type="ChEBI" id="CHEBI:16304"/>
    </ligand>
</feature>
<dbReference type="Pfam" id="PF13484">
    <property type="entry name" value="Fer4_16"/>
    <property type="match status" value="1"/>
</dbReference>
<feature type="binding site" evidence="9">
    <location>
        <position position="188"/>
    </location>
    <ligand>
        <name>[4Fe-4S] cluster</name>
        <dbReference type="ChEBI" id="CHEBI:49883"/>
        <label>1</label>
    </ligand>
</feature>
<keyword evidence="9" id="KW-0170">Cobalt</keyword>
<evidence type="ECO:0000256" key="5">
    <source>
        <dbReference type="ARBA" id="ARBA00022785"/>
    </source>
</evidence>
<comment type="cofactor">
    <cofactor evidence="9">
        <name>[4Fe-4S] cluster</name>
        <dbReference type="ChEBI" id="CHEBI:49883"/>
    </cofactor>
    <text evidence="9">Binds 2 [4Fe-4S] clusters per monomer.</text>
</comment>
<dbReference type="PANTHER" id="PTHR30002">
    <property type="entry name" value="EPOXYQUEUOSINE REDUCTASE"/>
    <property type="match status" value="1"/>
</dbReference>
<keyword evidence="3 9" id="KW-0819">tRNA processing</keyword>
<comment type="subcellular location">
    <subcellularLocation>
        <location evidence="9">Cytoplasm</location>
    </subcellularLocation>
</comment>
<evidence type="ECO:0000256" key="2">
    <source>
        <dbReference type="ARBA" id="ARBA00022490"/>
    </source>
</evidence>
<feature type="binding site" evidence="9">
    <location>
        <position position="58"/>
    </location>
    <ligand>
        <name>cob(II)alamin</name>
        <dbReference type="ChEBI" id="CHEBI:16304"/>
    </ligand>
</feature>
<evidence type="ECO:0000256" key="6">
    <source>
        <dbReference type="ARBA" id="ARBA00023002"/>
    </source>
</evidence>
<dbReference type="UniPathway" id="UPA00392"/>
<organism evidence="11 12">
    <name type="scientific">Sunxiuqinia elliptica</name>
    <dbReference type="NCBI Taxonomy" id="655355"/>
    <lineage>
        <taxon>Bacteria</taxon>
        <taxon>Pseudomonadati</taxon>
        <taxon>Bacteroidota</taxon>
        <taxon>Bacteroidia</taxon>
        <taxon>Marinilabiliales</taxon>
        <taxon>Prolixibacteraceae</taxon>
        <taxon>Sunxiuqinia</taxon>
    </lineage>
</organism>
<feature type="binding site" evidence="9">
    <location>
        <position position="191"/>
    </location>
    <ligand>
        <name>[4Fe-4S] cluster</name>
        <dbReference type="ChEBI" id="CHEBI:49883"/>
        <label>1</label>
    </ligand>
</feature>
<dbReference type="EC" id="1.17.99.6" evidence="9"/>
<gene>
    <name evidence="9" type="primary">queG</name>
    <name evidence="11" type="ORF">SAMN05216283_11244</name>
</gene>
<feature type="binding site" evidence="9">
    <location>
        <position position="185"/>
    </location>
    <ligand>
        <name>[4Fe-4S] cluster</name>
        <dbReference type="ChEBI" id="CHEBI:49883"/>
        <label>1</label>
    </ligand>
</feature>
<keyword evidence="9" id="KW-0846">Cobalamin</keyword>
<evidence type="ECO:0000256" key="1">
    <source>
        <dbReference type="ARBA" id="ARBA00022485"/>
    </source>
</evidence>
<dbReference type="Proteomes" id="UP000198964">
    <property type="component" value="Unassembled WGS sequence"/>
</dbReference>
<dbReference type="EMBL" id="FONW01000012">
    <property type="protein sequence ID" value="SFF66375.1"/>
    <property type="molecule type" value="Genomic_DNA"/>
</dbReference>
<keyword evidence="12" id="KW-1185">Reference proteome</keyword>
<dbReference type="GO" id="GO:0031419">
    <property type="term" value="F:cobalamin binding"/>
    <property type="evidence" value="ECO:0007669"/>
    <property type="project" value="UniProtKB-KW"/>
</dbReference>
<feature type="binding site" evidence="9">
    <location>
        <begin position="238"/>
        <end position="239"/>
    </location>
    <ligand>
        <name>cob(II)alamin</name>
        <dbReference type="ChEBI" id="CHEBI:16304"/>
    </ligand>
</feature>
<comment type="subunit">
    <text evidence="9">Monomer.</text>
</comment>
<name>A0A1I2KH89_9BACT</name>
<comment type="pathway">
    <text evidence="9">tRNA modification; tRNA-queuosine biosynthesis.</text>
</comment>
<reference evidence="11 12" key="1">
    <citation type="submission" date="2016-10" db="EMBL/GenBank/DDBJ databases">
        <authorList>
            <person name="de Groot N.N."/>
        </authorList>
    </citation>
    <scope>NUCLEOTIDE SEQUENCE [LARGE SCALE GENOMIC DNA]</scope>
    <source>
        <strain evidence="11 12">CGMCC 1.9156</strain>
    </source>
</reference>
<feature type="binding site" evidence="9">
    <location>
        <position position="238"/>
    </location>
    <ligand>
        <name>[4Fe-4S] cluster</name>
        <dbReference type="ChEBI" id="CHEBI:49883"/>
        <label>2</label>
    </ligand>
</feature>
<dbReference type="PROSITE" id="PS51379">
    <property type="entry name" value="4FE4S_FER_2"/>
    <property type="match status" value="1"/>
</dbReference>
<keyword evidence="6 9" id="KW-0560">Oxidoreductase</keyword>
<protein>
    <recommendedName>
        <fullName evidence="9">Epoxyqueuosine reductase</fullName>
        <ecNumber evidence="9">1.17.99.6</ecNumber>
    </recommendedName>
    <alternativeName>
        <fullName evidence="9">Queuosine biosynthesis protein QueG</fullName>
    </alternativeName>
</protein>
<keyword evidence="2 9" id="KW-0963">Cytoplasm</keyword>
<feature type="active site" description="Proton donor" evidence="9">
    <location>
        <position position="130"/>
    </location>
</feature>
<dbReference type="PANTHER" id="PTHR30002:SF4">
    <property type="entry name" value="EPOXYQUEUOSINE REDUCTASE"/>
    <property type="match status" value="1"/>
</dbReference>
<dbReference type="Gene3D" id="3.30.70.20">
    <property type="match status" value="1"/>
</dbReference>
<evidence type="ECO:0000256" key="9">
    <source>
        <dbReference type="HAMAP-Rule" id="MF_00916"/>
    </source>
</evidence>
<evidence type="ECO:0000259" key="10">
    <source>
        <dbReference type="PROSITE" id="PS51379"/>
    </source>
</evidence>